<gene>
    <name evidence="2" type="ORF">CWE13_10420</name>
</gene>
<evidence type="ECO:0000313" key="2">
    <source>
        <dbReference type="EMBL" id="RUO35952.1"/>
    </source>
</evidence>
<feature type="domain" description="Fido" evidence="1">
    <location>
        <begin position="78"/>
        <end position="209"/>
    </location>
</feature>
<dbReference type="Gene3D" id="1.10.3290.10">
    <property type="entry name" value="Fido-like domain"/>
    <property type="match status" value="1"/>
</dbReference>
<comment type="caution">
    <text evidence="2">The sequence shown here is derived from an EMBL/GenBank/DDBJ whole genome shotgun (WGS) entry which is preliminary data.</text>
</comment>
<dbReference type="PROSITE" id="PS51459">
    <property type="entry name" value="FIDO"/>
    <property type="match status" value="1"/>
</dbReference>
<dbReference type="Proteomes" id="UP000286934">
    <property type="component" value="Unassembled WGS sequence"/>
</dbReference>
<dbReference type="EMBL" id="PIPP01000005">
    <property type="protein sequence ID" value="RUO35952.1"/>
    <property type="molecule type" value="Genomic_DNA"/>
</dbReference>
<dbReference type="InterPro" id="IPR036597">
    <property type="entry name" value="Fido-like_dom_sf"/>
</dbReference>
<organism evidence="2 3">
    <name type="scientific">Aliidiomarina shirensis</name>
    <dbReference type="NCBI Taxonomy" id="1048642"/>
    <lineage>
        <taxon>Bacteria</taxon>
        <taxon>Pseudomonadati</taxon>
        <taxon>Pseudomonadota</taxon>
        <taxon>Gammaproteobacteria</taxon>
        <taxon>Alteromonadales</taxon>
        <taxon>Idiomarinaceae</taxon>
        <taxon>Aliidiomarina</taxon>
    </lineage>
</organism>
<dbReference type="InterPro" id="IPR003812">
    <property type="entry name" value="Fido"/>
</dbReference>
<dbReference type="SUPFAM" id="SSF140931">
    <property type="entry name" value="Fic-like"/>
    <property type="match status" value="1"/>
</dbReference>
<accession>A0A432WQ73</accession>
<name>A0A432WQ73_9GAMM</name>
<reference evidence="3" key="1">
    <citation type="journal article" date="2018" name="Front. Microbiol.">
        <title>Genome-Based Analysis Reveals the Taxonomy and Diversity of the Family Idiomarinaceae.</title>
        <authorList>
            <person name="Liu Y."/>
            <person name="Lai Q."/>
            <person name="Shao Z."/>
        </authorList>
    </citation>
    <scope>NUCLEOTIDE SEQUENCE [LARGE SCALE GENOMIC DNA]</scope>
    <source>
        <strain evidence="3">AIS</strain>
    </source>
</reference>
<evidence type="ECO:0000313" key="3">
    <source>
        <dbReference type="Proteomes" id="UP000286934"/>
    </source>
</evidence>
<proteinExistence type="predicted"/>
<keyword evidence="3" id="KW-1185">Reference proteome</keyword>
<dbReference type="AlphaFoldDB" id="A0A432WQ73"/>
<sequence length="298" mass="34590">MTYKMTANTTPISLISKTLALRLFAGDEALKLGRFLTWQKYFIEKNFIFEGKSLFNLYLKDAEFSFSELVNLINKSEFSTEMLSEGIRLISHEQTNIRSQDISVNFFGTKHIKPAPEDLKGMINQLAENDTKAICDMDYLKVYRDLNLCHPFLDCNGRFSRAYLVSRLGFEKSLILLFRLRSNKYYGYSNYDKQDIFVYPPSFERYWEEASLWRDELLNEVNKMLPEAQKELARLTLSPSFAGGLSNLNDYYANPVYVDKATVQFERASVINDGFGNTYRCINPIINIYEFMLAQACN</sequence>
<protein>
    <recommendedName>
        <fullName evidence="1">Fido domain-containing protein</fullName>
    </recommendedName>
</protein>
<evidence type="ECO:0000259" key="1">
    <source>
        <dbReference type="PROSITE" id="PS51459"/>
    </source>
</evidence>